<evidence type="ECO:0000256" key="5">
    <source>
        <dbReference type="PROSITE-ProRule" id="PRU00409"/>
    </source>
</evidence>
<dbReference type="SUPFAM" id="SSF55729">
    <property type="entry name" value="Acyl-CoA N-acyltransferases (Nat)"/>
    <property type="match status" value="1"/>
</dbReference>
<feature type="domain" description="N-acetyltransferase" evidence="7">
    <location>
        <begin position="737"/>
        <end position="893"/>
    </location>
</feature>
<dbReference type="CDD" id="cd04301">
    <property type="entry name" value="NAT_SF"/>
    <property type="match status" value="1"/>
</dbReference>
<evidence type="ECO:0000259" key="6">
    <source>
        <dbReference type="PROSITE" id="PS50975"/>
    </source>
</evidence>
<gene>
    <name evidence="8" type="ORF">BOV88_12635</name>
</gene>
<dbReference type="InterPro" id="IPR043938">
    <property type="entry name" value="Ligase_CoA_dom"/>
</dbReference>
<comment type="similarity">
    <text evidence="4">In the N-terminal section; belongs to the acetate CoA ligase alpha subunit family.</text>
</comment>
<comment type="caution">
    <text evidence="8">The sequence shown here is derived from an EMBL/GenBank/DDBJ whole genome shotgun (WGS) entry which is preliminary data.</text>
</comment>
<dbReference type="InterPro" id="IPR051538">
    <property type="entry name" value="Acyl-CoA_Synth/Transferase"/>
</dbReference>
<dbReference type="SUPFAM" id="SSF56059">
    <property type="entry name" value="Glutathione synthetase ATP-binding domain-like"/>
    <property type="match status" value="1"/>
</dbReference>
<dbReference type="Gene3D" id="3.40.50.720">
    <property type="entry name" value="NAD(P)-binding Rossmann-like Domain"/>
    <property type="match status" value="1"/>
</dbReference>
<dbReference type="EMBL" id="MPNX01000028">
    <property type="protein sequence ID" value="OOY33934.1"/>
    <property type="molecule type" value="Genomic_DNA"/>
</dbReference>
<dbReference type="Gene3D" id="3.40.50.261">
    <property type="entry name" value="Succinyl-CoA synthetase domains"/>
    <property type="match status" value="2"/>
</dbReference>
<dbReference type="AlphaFoldDB" id="A0A1T2P2Z6"/>
<feature type="domain" description="ATP-grasp" evidence="6">
    <location>
        <begin position="496"/>
        <end position="532"/>
    </location>
</feature>
<evidence type="ECO:0000256" key="3">
    <source>
        <dbReference type="ARBA" id="ARBA00022840"/>
    </source>
</evidence>
<organism evidence="8 9">
    <name type="scientific">Solemya velum gill symbiont</name>
    <dbReference type="NCBI Taxonomy" id="2340"/>
    <lineage>
        <taxon>Bacteria</taxon>
        <taxon>Pseudomonadati</taxon>
        <taxon>Pseudomonadota</taxon>
        <taxon>Gammaproteobacteria</taxon>
        <taxon>sulfur-oxidizing symbionts</taxon>
    </lineage>
</organism>
<name>A0A1T2P2Z6_SOVGS</name>
<dbReference type="InterPro" id="IPR032875">
    <property type="entry name" value="Succ_CoA_lig_flav_dom"/>
</dbReference>
<dbReference type="InterPro" id="IPR013815">
    <property type="entry name" value="ATP_grasp_subdomain_1"/>
</dbReference>
<dbReference type="PROSITE" id="PS51186">
    <property type="entry name" value="GNAT"/>
    <property type="match status" value="1"/>
</dbReference>
<evidence type="ECO:0000256" key="2">
    <source>
        <dbReference type="ARBA" id="ARBA00022741"/>
    </source>
</evidence>
<dbReference type="GO" id="GO:0005524">
    <property type="term" value="F:ATP binding"/>
    <property type="evidence" value="ECO:0007669"/>
    <property type="project" value="UniProtKB-UniRule"/>
</dbReference>
<keyword evidence="8" id="KW-0808">Transferase</keyword>
<dbReference type="Pfam" id="PF00583">
    <property type="entry name" value="Acetyltransf_1"/>
    <property type="match status" value="1"/>
</dbReference>
<dbReference type="SUPFAM" id="SSF51735">
    <property type="entry name" value="NAD(P)-binding Rossmann-fold domains"/>
    <property type="match status" value="1"/>
</dbReference>
<dbReference type="GO" id="GO:0043758">
    <property type="term" value="F:acetate-CoA ligase (ADP-forming) activity"/>
    <property type="evidence" value="ECO:0007669"/>
    <property type="project" value="InterPro"/>
</dbReference>
<dbReference type="RefSeq" id="WP_078453590.1">
    <property type="nucleotide sequence ID" value="NZ_MPNX01000028.1"/>
</dbReference>
<dbReference type="Pfam" id="PF13380">
    <property type="entry name" value="CoA_binding_2"/>
    <property type="match status" value="1"/>
</dbReference>
<evidence type="ECO:0000313" key="8">
    <source>
        <dbReference type="EMBL" id="OOY33934.1"/>
    </source>
</evidence>
<dbReference type="Gene3D" id="3.40.630.30">
    <property type="match status" value="1"/>
</dbReference>
<dbReference type="PROSITE" id="PS50975">
    <property type="entry name" value="ATP_GRASP"/>
    <property type="match status" value="1"/>
</dbReference>
<dbReference type="InterPro" id="IPR036291">
    <property type="entry name" value="NAD(P)-bd_dom_sf"/>
</dbReference>
<dbReference type="GO" id="GO:0046872">
    <property type="term" value="F:metal ion binding"/>
    <property type="evidence" value="ECO:0007669"/>
    <property type="project" value="InterPro"/>
</dbReference>
<keyword evidence="1" id="KW-0436">Ligase</keyword>
<evidence type="ECO:0000256" key="1">
    <source>
        <dbReference type="ARBA" id="ARBA00022598"/>
    </source>
</evidence>
<dbReference type="InterPro" id="IPR016102">
    <property type="entry name" value="Succinyl-CoA_synth-like"/>
</dbReference>
<evidence type="ECO:0000256" key="4">
    <source>
        <dbReference type="ARBA" id="ARBA00060888"/>
    </source>
</evidence>
<reference evidence="8 9" key="1">
    <citation type="submission" date="2016-11" db="EMBL/GenBank/DDBJ databases">
        <title>Mixed transmission modes and dynamic genome evolution in an obligate animal-bacterial symbiosis.</title>
        <authorList>
            <person name="Russell S.L."/>
            <person name="Corbett-Detig R.B."/>
            <person name="Cavanaugh C.M."/>
        </authorList>
    </citation>
    <scope>NUCLEOTIDE SEQUENCE [LARGE SCALE GENOMIC DNA]</scope>
    <source>
        <strain evidence="8">MA-KB16</strain>
    </source>
</reference>
<dbReference type="InterPro" id="IPR003781">
    <property type="entry name" value="CoA-bd"/>
</dbReference>
<dbReference type="Proteomes" id="UP000190962">
    <property type="component" value="Unassembled WGS sequence"/>
</dbReference>
<accession>A0A1T2P2Z6</accession>
<keyword evidence="2 5" id="KW-0547">Nucleotide-binding</keyword>
<dbReference type="InterPro" id="IPR016181">
    <property type="entry name" value="Acyl_CoA_acyltransferase"/>
</dbReference>
<dbReference type="Pfam" id="PF19045">
    <property type="entry name" value="Ligase_CoA_2"/>
    <property type="match status" value="1"/>
</dbReference>
<dbReference type="PANTHER" id="PTHR43334">
    <property type="entry name" value="ACETATE--COA LIGASE [ADP-FORMING]"/>
    <property type="match status" value="1"/>
</dbReference>
<dbReference type="Pfam" id="PF13549">
    <property type="entry name" value="ATP-grasp_5"/>
    <property type="match status" value="1"/>
</dbReference>
<evidence type="ECO:0000259" key="7">
    <source>
        <dbReference type="PROSITE" id="PS51186"/>
    </source>
</evidence>
<keyword evidence="3 5" id="KW-0067">ATP-binding</keyword>
<dbReference type="Gene3D" id="3.30.1490.20">
    <property type="entry name" value="ATP-grasp fold, A domain"/>
    <property type="match status" value="1"/>
</dbReference>
<dbReference type="Gene3D" id="3.30.470.20">
    <property type="entry name" value="ATP-grasp fold, B domain"/>
    <property type="match status" value="1"/>
</dbReference>
<dbReference type="GeneID" id="86990851"/>
<evidence type="ECO:0000313" key="9">
    <source>
        <dbReference type="Proteomes" id="UP000190962"/>
    </source>
</evidence>
<dbReference type="InterPro" id="IPR011761">
    <property type="entry name" value="ATP-grasp"/>
</dbReference>
<dbReference type="PANTHER" id="PTHR43334:SF1">
    <property type="entry name" value="3-HYDROXYPROPIONATE--COA LIGASE [ADP-FORMING]"/>
    <property type="match status" value="1"/>
</dbReference>
<dbReference type="SMART" id="SM00881">
    <property type="entry name" value="CoA_binding"/>
    <property type="match status" value="1"/>
</dbReference>
<dbReference type="InterPro" id="IPR000182">
    <property type="entry name" value="GNAT_dom"/>
</dbReference>
<dbReference type="FunFam" id="3.30.1490.20:FF:000020">
    <property type="entry name" value="Protein lysine acetyltransferase"/>
    <property type="match status" value="1"/>
</dbReference>
<dbReference type="SUPFAM" id="SSF52210">
    <property type="entry name" value="Succinyl-CoA synthetase domains"/>
    <property type="match status" value="2"/>
</dbReference>
<dbReference type="Pfam" id="PF13607">
    <property type="entry name" value="Succ_CoA_lig"/>
    <property type="match status" value="1"/>
</dbReference>
<sequence length="893" mass="96134">MKKHYLSKLFEPDSIAIIGASESEGSVGGQVLRNLLDSGFGGALYPVNPKHDEIMGLSAYKSVSGVDHTIELAVIATPAKLIPGIMQECADHGVAAVIVISAGFAEIGKAGLDLQNEIVDIARTYDIPLIGPNCLGIVRPRVGLNATFAKSPAKTGELALVAQSGAFCTALLDWADTEGFGFSAVASLGATADIGFGEVLDYLAVDPETRSILLYIEGITDTRSFMSGLRVAARLKPVIVVKSGRNDTGTKAAVSHTGAMAGSDNVFDSAVKRAGAVRVKTVAQLFAAAKVLASGTRVSGSRLAIITNGGGPGVMAADRAHDIDVPLAEMSQKTYDHLDSVLPPFWSHSNPIDILGDAPPERYRQATEAILKDRSVDGVLVLLTPQAMTDPTGCAQAIVDARGKSTKPVLTCWMGESLVEEGRQILADAGIPHLRSPEAGVESFGYLACYHRNQKALLQAPGPLSEHKVPDVEGARLIIENVLSERRQTLNTAEAKAVLNAFQIPTSPTLNVSSAGEALVAAESVGLPVAMKINSPDITHKSDVGGVRLNINEPRSVRTAYREMIDSVQEAMPNAHIDGVTIEPMINKPHARELIIGVSNDPVFGPVISFGTGGIAVEVYGDSHVALPPLNEYLSKQLIDSTRASKMLGKFRNLPAANLDALINVLQRTSEIVCELPEIDELDINPVLLDDKEVIAVDARITVRPPKTSTESFGHMAIHPYPTELVSSWQHADGTDIVVRPIRPEDANIEQDFVTNLSAESKYFRFVQNFENLTPMMLARFTQIDYDTEMALIAVINDEKPNARAVGVARYVTNPDHESCEFALTVADDWQKHGIGRELMQRLMTIAKDRGIEIMIGEVLKNNSKMLKVCEKLGFRLSRDASEPEFVEVRRHL</sequence>
<dbReference type="GO" id="GO:0016747">
    <property type="term" value="F:acyltransferase activity, transferring groups other than amino-acyl groups"/>
    <property type="evidence" value="ECO:0007669"/>
    <property type="project" value="InterPro"/>
</dbReference>
<proteinExistence type="inferred from homology"/>
<protein>
    <submittedName>
        <fullName evidence="8">GNAT family N-acetyltransferase</fullName>
    </submittedName>
</protein>